<name>A0ABW2BES0_9HYPH</name>
<gene>
    <name evidence="3" type="ORF">ACFQE0_04335</name>
</gene>
<keyword evidence="1" id="KW-1133">Transmembrane helix</keyword>
<feature type="domain" description="SGNH" evidence="2">
    <location>
        <begin position="122"/>
        <end position="347"/>
    </location>
</feature>
<dbReference type="Proteomes" id="UP001596292">
    <property type="component" value="Unassembled WGS sequence"/>
</dbReference>
<evidence type="ECO:0000256" key="1">
    <source>
        <dbReference type="SAM" id="Phobius"/>
    </source>
</evidence>
<dbReference type="RefSeq" id="WP_378967422.1">
    <property type="nucleotide sequence ID" value="NZ_JBHSWN010000001.1"/>
</dbReference>
<reference evidence="4" key="1">
    <citation type="journal article" date="2019" name="Int. J. Syst. Evol. Microbiol.">
        <title>The Global Catalogue of Microorganisms (GCM) 10K type strain sequencing project: providing services to taxonomists for standard genome sequencing and annotation.</title>
        <authorList>
            <consortium name="The Broad Institute Genomics Platform"/>
            <consortium name="The Broad Institute Genome Sequencing Center for Infectious Disease"/>
            <person name="Wu L."/>
            <person name="Ma J."/>
        </authorList>
    </citation>
    <scope>NUCLEOTIDE SEQUENCE [LARGE SCALE GENOMIC DNA]</scope>
    <source>
        <strain evidence="4">CCUG 48316</strain>
    </source>
</reference>
<evidence type="ECO:0000259" key="2">
    <source>
        <dbReference type="Pfam" id="PF19040"/>
    </source>
</evidence>
<feature type="transmembrane region" description="Helical" evidence="1">
    <location>
        <begin position="7"/>
        <end position="24"/>
    </location>
</feature>
<dbReference type="GO" id="GO:0016746">
    <property type="term" value="F:acyltransferase activity"/>
    <property type="evidence" value="ECO:0007669"/>
    <property type="project" value="UniProtKB-KW"/>
</dbReference>
<keyword evidence="3" id="KW-0808">Transferase</keyword>
<protein>
    <submittedName>
        <fullName evidence="3">Acyltransferase family protein</fullName>
        <ecNumber evidence="3">2.3.1.-</ecNumber>
    </submittedName>
</protein>
<evidence type="ECO:0000313" key="4">
    <source>
        <dbReference type="Proteomes" id="UP001596292"/>
    </source>
</evidence>
<proteinExistence type="predicted"/>
<feature type="transmembrane region" description="Helical" evidence="1">
    <location>
        <begin position="68"/>
        <end position="86"/>
    </location>
</feature>
<sequence>MFIGQRSYGLYLWHWPIILFVNAYLPMETWTGRIAAIASSFVLADLTYRTIENPFRRMGQGQRSVPVLGVSMGVALLACVGLQFFAKSTFAKPPSDIRQQDIFAAKDDPLHDCLAPYTGTEIVRCKFGSVGSATKLVLFGDSHAAQWLDVLKKLSEKNGWELQTYLKSACPVAMLTPFNHFVKRPMPECTEWRQRVVEEIADQKSTMLVMSQHSFGYFNDRENRLDTQLFAKATLETMKRIGTTQPNILMLADTPKMGVDIPICLSRLANQDDERRCSRRVETAAPADIRSAERAWADQVSTTKVLDFTNDLCKEDICWPRIEGIVAFKDENHISIRAASLFADRIEFTLKQMRDKGRDGRM</sequence>
<keyword evidence="4" id="KW-1185">Reference proteome</keyword>
<feature type="transmembrane region" description="Helical" evidence="1">
    <location>
        <begin position="30"/>
        <end position="48"/>
    </location>
</feature>
<comment type="caution">
    <text evidence="3">The sequence shown here is derived from an EMBL/GenBank/DDBJ whole genome shotgun (WGS) entry which is preliminary data.</text>
</comment>
<keyword evidence="1" id="KW-0812">Transmembrane</keyword>
<dbReference type="PANTHER" id="PTHR23028:SF53">
    <property type="entry name" value="ACYL_TRANSF_3 DOMAIN-CONTAINING PROTEIN"/>
    <property type="match status" value="1"/>
</dbReference>
<dbReference type="EMBL" id="JBHSWN010000001">
    <property type="protein sequence ID" value="MFC6788923.1"/>
    <property type="molecule type" value="Genomic_DNA"/>
</dbReference>
<dbReference type="PANTHER" id="PTHR23028">
    <property type="entry name" value="ACETYLTRANSFERASE"/>
    <property type="match status" value="1"/>
</dbReference>
<dbReference type="InterPro" id="IPR043968">
    <property type="entry name" value="SGNH"/>
</dbReference>
<organism evidence="3 4">
    <name type="scientific">Methylobacterium komagatae</name>
    <dbReference type="NCBI Taxonomy" id="374425"/>
    <lineage>
        <taxon>Bacteria</taxon>
        <taxon>Pseudomonadati</taxon>
        <taxon>Pseudomonadota</taxon>
        <taxon>Alphaproteobacteria</taxon>
        <taxon>Hyphomicrobiales</taxon>
        <taxon>Methylobacteriaceae</taxon>
        <taxon>Methylobacterium</taxon>
    </lineage>
</organism>
<keyword evidence="3" id="KW-0012">Acyltransferase</keyword>
<accession>A0ABW2BES0</accession>
<dbReference type="Pfam" id="PF19040">
    <property type="entry name" value="SGNH"/>
    <property type="match status" value="1"/>
</dbReference>
<evidence type="ECO:0000313" key="3">
    <source>
        <dbReference type="EMBL" id="MFC6788923.1"/>
    </source>
</evidence>
<dbReference type="EC" id="2.3.1.-" evidence="3"/>
<keyword evidence="1" id="KW-0472">Membrane</keyword>
<dbReference type="InterPro" id="IPR050879">
    <property type="entry name" value="Acyltransferase_3"/>
</dbReference>